<dbReference type="InterPro" id="IPR014710">
    <property type="entry name" value="RmlC-like_jellyroll"/>
</dbReference>
<dbReference type="InterPro" id="IPR011051">
    <property type="entry name" value="RmlC_Cupin_sf"/>
</dbReference>
<evidence type="ECO:0000259" key="1">
    <source>
        <dbReference type="Pfam" id="PF06172"/>
    </source>
</evidence>
<protein>
    <recommendedName>
        <fullName evidence="1">DUF985 domain-containing protein</fullName>
    </recommendedName>
</protein>
<dbReference type="PANTHER" id="PTHR33387">
    <property type="entry name" value="RMLC-LIKE JELLY ROLL FOLD PROTEIN"/>
    <property type="match status" value="1"/>
</dbReference>
<gene>
    <name evidence="2" type="ORF">SAE01_41570</name>
</gene>
<dbReference type="AlphaFoldDB" id="A0A512BI84"/>
<dbReference type="EMBL" id="BJYT01000026">
    <property type="protein sequence ID" value="GEO11661.1"/>
    <property type="molecule type" value="Genomic_DNA"/>
</dbReference>
<dbReference type="CDD" id="cd06121">
    <property type="entry name" value="cupin_YML079wp"/>
    <property type="match status" value="1"/>
</dbReference>
<dbReference type="Gene3D" id="2.60.120.10">
    <property type="entry name" value="Jelly Rolls"/>
    <property type="match status" value="1"/>
</dbReference>
<dbReference type="InterPro" id="IPR039935">
    <property type="entry name" value="YML079W-like"/>
</dbReference>
<organism evidence="2 3">
    <name type="scientific">Segetibacter aerophilus</name>
    <dbReference type="NCBI Taxonomy" id="670293"/>
    <lineage>
        <taxon>Bacteria</taxon>
        <taxon>Pseudomonadati</taxon>
        <taxon>Bacteroidota</taxon>
        <taxon>Chitinophagia</taxon>
        <taxon>Chitinophagales</taxon>
        <taxon>Chitinophagaceae</taxon>
        <taxon>Segetibacter</taxon>
    </lineage>
</organism>
<dbReference type="Pfam" id="PF06172">
    <property type="entry name" value="Cupin_5"/>
    <property type="match status" value="1"/>
</dbReference>
<comment type="caution">
    <text evidence="2">The sequence shown here is derived from an EMBL/GenBank/DDBJ whole genome shotgun (WGS) entry which is preliminary data.</text>
</comment>
<dbReference type="PANTHER" id="PTHR33387:SF3">
    <property type="entry name" value="DUF985 DOMAIN-CONTAINING PROTEIN"/>
    <property type="match status" value="1"/>
</dbReference>
<dbReference type="OrthoDB" id="9798288at2"/>
<dbReference type="InterPro" id="IPR009327">
    <property type="entry name" value="Cupin_DUF985"/>
</dbReference>
<evidence type="ECO:0000313" key="3">
    <source>
        <dbReference type="Proteomes" id="UP000321513"/>
    </source>
</evidence>
<dbReference type="Proteomes" id="UP000321513">
    <property type="component" value="Unassembled WGS sequence"/>
</dbReference>
<name>A0A512BI84_9BACT</name>
<dbReference type="RefSeq" id="WP_147205770.1">
    <property type="nucleotide sequence ID" value="NZ_BJYT01000026.1"/>
</dbReference>
<evidence type="ECO:0000313" key="2">
    <source>
        <dbReference type="EMBL" id="GEO11661.1"/>
    </source>
</evidence>
<feature type="domain" description="DUF985" evidence="1">
    <location>
        <begin position="8"/>
        <end position="145"/>
    </location>
</feature>
<accession>A0A512BI84</accession>
<sequence length="166" mass="19092">MIENTSFYIKHLNLEPHPEGGYFKETYRAAESIESNYLPKRFTGRRNFSTAIYYLLEQGDYSAFHRIKSDECWHFYAGQTLLIHIINEGTYSCIHLGNNPGMGETFQYVVPANAWFASEPSTHSNFCLVGCTVAPGFDFADFEIADKQDLLKMYPQYEAVVSRLCR</sequence>
<reference evidence="2 3" key="1">
    <citation type="submission" date="2019-07" db="EMBL/GenBank/DDBJ databases">
        <title>Whole genome shotgun sequence of Segetibacter aerophilus NBRC 106135.</title>
        <authorList>
            <person name="Hosoyama A."/>
            <person name="Uohara A."/>
            <person name="Ohji S."/>
            <person name="Ichikawa N."/>
        </authorList>
    </citation>
    <scope>NUCLEOTIDE SEQUENCE [LARGE SCALE GENOMIC DNA]</scope>
    <source>
        <strain evidence="2 3">NBRC 106135</strain>
    </source>
</reference>
<proteinExistence type="predicted"/>
<dbReference type="SUPFAM" id="SSF51182">
    <property type="entry name" value="RmlC-like cupins"/>
    <property type="match status" value="1"/>
</dbReference>
<keyword evidence="3" id="KW-1185">Reference proteome</keyword>